<proteinExistence type="predicted"/>
<comment type="caution">
    <text evidence="1">The sequence shown here is derived from an EMBL/GenBank/DDBJ whole genome shotgun (WGS) entry which is preliminary data.</text>
</comment>
<keyword evidence="2" id="KW-1185">Reference proteome</keyword>
<dbReference type="AlphaFoldDB" id="A0A9P4J2R5"/>
<dbReference type="Proteomes" id="UP000799439">
    <property type="component" value="Unassembled WGS sequence"/>
</dbReference>
<dbReference type="OrthoDB" id="3783344at2759"/>
<evidence type="ECO:0000313" key="2">
    <source>
        <dbReference type="Proteomes" id="UP000799439"/>
    </source>
</evidence>
<gene>
    <name evidence="1" type="ORF">K461DRAFT_311756</name>
</gene>
<dbReference type="Gene3D" id="1.25.40.20">
    <property type="entry name" value="Ankyrin repeat-containing domain"/>
    <property type="match status" value="1"/>
</dbReference>
<dbReference type="EMBL" id="ML996084">
    <property type="protein sequence ID" value="KAF2153669.1"/>
    <property type="molecule type" value="Genomic_DNA"/>
</dbReference>
<accession>A0A9P4J2R5</accession>
<dbReference type="SUPFAM" id="SSF48403">
    <property type="entry name" value="Ankyrin repeat"/>
    <property type="match status" value="1"/>
</dbReference>
<reference evidence="1" key="1">
    <citation type="journal article" date="2020" name="Stud. Mycol.">
        <title>101 Dothideomycetes genomes: a test case for predicting lifestyles and emergence of pathogens.</title>
        <authorList>
            <person name="Haridas S."/>
            <person name="Albert R."/>
            <person name="Binder M."/>
            <person name="Bloem J."/>
            <person name="Labutti K."/>
            <person name="Salamov A."/>
            <person name="Andreopoulos B."/>
            <person name="Baker S."/>
            <person name="Barry K."/>
            <person name="Bills G."/>
            <person name="Bluhm B."/>
            <person name="Cannon C."/>
            <person name="Castanera R."/>
            <person name="Culley D."/>
            <person name="Daum C."/>
            <person name="Ezra D."/>
            <person name="Gonzalez J."/>
            <person name="Henrissat B."/>
            <person name="Kuo A."/>
            <person name="Liang C."/>
            <person name="Lipzen A."/>
            <person name="Lutzoni F."/>
            <person name="Magnuson J."/>
            <person name="Mondo S."/>
            <person name="Nolan M."/>
            <person name="Ohm R."/>
            <person name="Pangilinan J."/>
            <person name="Park H.-J."/>
            <person name="Ramirez L."/>
            <person name="Alfaro M."/>
            <person name="Sun H."/>
            <person name="Tritt A."/>
            <person name="Yoshinaga Y."/>
            <person name="Zwiers L.-H."/>
            <person name="Turgeon B."/>
            <person name="Goodwin S."/>
            <person name="Spatafora J."/>
            <person name="Crous P."/>
            <person name="Grigoriev I."/>
        </authorList>
    </citation>
    <scope>NUCLEOTIDE SEQUENCE</scope>
    <source>
        <strain evidence="1">CBS 260.36</strain>
    </source>
</reference>
<name>A0A9P4J2R5_9PEZI</name>
<evidence type="ECO:0000313" key="1">
    <source>
        <dbReference type="EMBL" id="KAF2153669.1"/>
    </source>
</evidence>
<evidence type="ECO:0008006" key="3">
    <source>
        <dbReference type="Google" id="ProtNLM"/>
    </source>
</evidence>
<dbReference type="InterPro" id="IPR036770">
    <property type="entry name" value="Ankyrin_rpt-contain_sf"/>
</dbReference>
<protein>
    <recommendedName>
        <fullName evidence="3">Ankyrin repeat domain-containing protein</fullName>
    </recommendedName>
</protein>
<sequence length="219" mass="24694">MAHTESATSWKDRIVQACKEGDLNVVGVLLKERDDQLYPKDDKFAALLLTNAVASKNAEFLSWLIGEFPAFPQVSCNMDSVHDAMCAYKTGLDIYKVMIRHFPYLTEWDYGLSGDHLGIAAENNDLEFARYLIDHGAEARVANIGWRPVIPMLEHGIKRAREKSDQSISDKVRNMIGREGPPPPGEPDRREMIRLLKVHGAPSNAKDYLNSPSERKRCI</sequence>
<organism evidence="1 2">
    <name type="scientific">Myriangium duriaei CBS 260.36</name>
    <dbReference type="NCBI Taxonomy" id="1168546"/>
    <lineage>
        <taxon>Eukaryota</taxon>
        <taxon>Fungi</taxon>
        <taxon>Dikarya</taxon>
        <taxon>Ascomycota</taxon>
        <taxon>Pezizomycotina</taxon>
        <taxon>Dothideomycetes</taxon>
        <taxon>Dothideomycetidae</taxon>
        <taxon>Myriangiales</taxon>
        <taxon>Myriangiaceae</taxon>
        <taxon>Myriangium</taxon>
    </lineage>
</organism>